<keyword evidence="4" id="KW-0460">Magnesium</keyword>
<organism evidence="5 6">
    <name type="scientific">Aquamicrobium zhengzhouense</name>
    <dbReference type="NCBI Taxonomy" id="2781738"/>
    <lineage>
        <taxon>Bacteria</taxon>
        <taxon>Pseudomonadati</taxon>
        <taxon>Pseudomonadota</taxon>
        <taxon>Alphaproteobacteria</taxon>
        <taxon>Hyphomicrobiales</taxon>
        <taxon>Phyllobacteriaceae</taxon>
        <taxon>Aquamicrobium</taxon>
    </lineage>
</organism>
<dbReference type="InterPro" id="IPR036412">
    <property type="entry name" value="HAD-like_sf"/>
</dbReference>
<dbReference type="InterPro" id="IPR044651">
    <property type="entry name" value="OTSB-like"/>
</dbReference>
<dbReference type="InterPro" id="IPR003337">
    <property type="entry name" value="Trehalose_PPase"/>
</dbReference>
<dbReference type="RefSeq" id="WP_198476602.1">
    <property type="nucleotide sequence ID" value="NZ_JADGMQ010000007.1"/>
</dbReference>
<dbReference type="Proteomes" id="UP000601789">
    <property type="component" value="Unassembled WGS sequence"/>
</dbReference>
<comment type="function">
    <text evidence="4">Removes the phosphate from trehalose 6-phosphate to produce free trehalose.</text>
</comment>
<dbReference type="InterPro" id="IPR023214">
    <property type="entry name" value="HAD_sf"/>
</dbReference>
<dbReference type="Pfam" id="PF02358">
    <property type="entry name" value="Trehalose_PPase"/>
    <property type="match status" value="1"/>
</dbReference>
<gene>
    <name evidence="5" type="primary">otsB</name>
    <name evidence="5" type="ORF">IOD40_11060</name>
</gene>
<protein>
    <recommendedName>
        <fullName evidence="4">Trehalose 6-phosphate phosphatase</fullName>
        <ecNumber evidence="4">3.1.3.12</ecNumber>
    </recommendedName>
</protein>
<comment type="cofactor">
    <cofactor evidence="4">
        <name>Mg(2+)</name>
        <dbReference type="ChEBI" id="CHEBI:18420"/>
    </cofactor>
</comment>
<sequence length="249" mass="27079">MTNQTVLPAPPVLSPTGTAFFLDLDGTLAEIVADPLEARVAPETLEALARLQEATQGALAVVSGRSLVQLETMLHPLHLPLAGVHGFERRESDGYVRRAEVDSDLLADLVTDVVDFTSRQRGLLTEAKSGSVALHYRKRPELETTCRAFAATLANRDRRIRLMPGKMVIELTLGSLTKGDAIAEFMTLRPFAGRVPLFIGDDVTDEAGFDVVNSMLGVSVKVGPGLTHANYRLEGVRDVTRYIQMVLKS</sequence>
<comment type="similarity">
    <text evidence="2 4">Belongs to the trehalose phosphatase family.</text>
</comment>
<dbReference type="GO" id="GO:0004805">
    <property type="term" value="F:trehalose-phosphatase activity"/>
    <property type="evidence" value="ECO:0007669"/>
    <property type="project" value="UniProtKB-EC"/>
</dbReference>
<dbReference type="PANTHER" id="PTHR43768">
    <property type="entry name" value="TREHALOSE 6-PHOSPHATE PHOSPHATASE"/>
    <property type="match status" value="1"/>
</dbReference>
<evidence type="ECO:0000256" key="2">
    <source>
        <dbReference type="ARBA" id="ARBA00008770"/>
    </source>
</evidence>
<proteinExistence type="inferred from homology"/>
<reference evidence="5 6" key="1">
    <citation type="submission" date="2020-10" db="EMBL/GenBank/DDBJ databases">
        <title>Aquamicrobium zhengzhouensis sp. nov., a exopolysaccharide producing bacterium isolated from farmland soil.</title>
        <authorList>
            <person name="Wang X."/>
        </authorList>
    </citation>
    <scope>NUCLEOTIDE SEQUENCE [LARGE SCALE GENOMIC DNA]</scope>
    <source>
        <strain evidence="6">cd-1</strain>
    </source>
</reference>
<dbReference type="EMBL" id="JADGMQ010000007">
    <property type="protein sequence ID" value="MBI1621200.1"/>
    <property type="molecule type" value="Genomic_DNA"/>
</dbReference>
<comment type="caution">
    <text evidence="5">The sequence shown here is derived from an EMBL/GenBank/DDBJ whole genome shotgun (WGS) entry which is preliminary data.</text>
</comment>
<evidence type="ECO:0000313" key="6">
    <source>
        <dbReference type="Proteomes" id="UP000601789"/>
    </source>
</evidence>
<dbReference type="Gene3D" id="3.40.50.1000">
    <property type="entry name" value="HAD superfamily/HAD-like"/>
    <property type="match status" value="1"/>
</dbReference>
<dbReference type="CDD" id="cd01627">
    <property type="entry name" value="HAD_TPP"/>
    <property type="match status" value="1"/>
</dbReference>
<dbReference type="InterPro" id="IPR006379">
    <property type="entry name" value="HAD-SF_hydro_IIB"/>
</dbReference>
<accession>A0ABS0SD21</accession>
<comment type="catalytic activity">
    <reaction evidence="4">
        <text>alpha,alpha-trehalose 6-phosphate + H2O = alpha,alpha-trehalose + phosphate</text>
        <dbReference type="Rhea" id="RHEA:23420"/>
        <dbReference type="ChEBI" id="CHEBI:15377"/>
        <dbReference type="ChEBI" id="CHEBI:16551"/>
        <dbReference type="ChEBI" id="CHEBI:43474"/>
        <dbReference type="ChEBI" id="CHEBI:58429"/>
        <dbReference type="EC" id="3.1.3.12"/>
    </reaction>
</comment>
<dbReference type="NCBIfam" id="TIGR00685">
    <property type="entry name" value="T6PP"/>
    <property type="match status" value="1"/>
</dbReference>
<dbReference type="EC" id="3.1.3.12" evidence="4"/>
<evidence type="ECO:0000256" key="4">
    <source>
        <dbReference type="RuleBase" id="RU361117"/>
    </source>
</evidence>
<keyword evidence="6" id="KW-1185">Reference proteome</keyword>
<dbReference type="NCBIfam" id="TIGR01484">
    <property type="entry name" value="HAD-SF-IIB"/>
    <property type="match status" value="1"/>
</dbReference>
<dbReference type="Gene3D" id="3.30.70.1020">
    <property type="entry name" value="Trehalose-6-phosphate phosphatase related protein, domain 2"/>
    <property type="match status" value="1"/>
</dbReference>
<dbReference type="PANTHER" id="PTHR43768:SF3">
    <property type="entry name" value="TREHALOSE 6-PHOSPHATE PHOSPHATASE"/>
    <property type="match status" value="1"/>
</dbReference>
<name>A0ABS0SD21_9HYPH</name>
<keyword evidence="3 4" id="KW-0378">Hydrolase</keyword>
<evidence type="ECO:0000313" key="5">
    <source>
        <dbReference type="EMBL" id="MBI1621200.1"/>
    </source>
</evidence>
<evidence type="ECO:0000256" key="1">
    <source>
        <dbReference type="ARBA" id="ARBA00005199"/>
    </source>
</evidence>
<comment type="pathway">
    <text evidence="1 4">Glycan biosynthesis; trehalose biosynthesis.</text>
</comment>
<keyword evidence="4" id="KW-0479">Metal-binding</keyword>
<evidence type="ECO:0000256" key="3">
    <source>
        <dbReference type="ARBA" id="ARBA00022801"/>
    </source>
</evidence>
<dbReference type="SUPFAM" id="SSF56784">
    <property type="entry name" value="HAD-like"/>
    <property type="match status" value="1"/>
</dbReference>